<dbReference type="InterPro" id="IPR044862">
    <property type="entry name" value="Pro_4_hyd_alph_FE2OG_OXY"/>
</dbReference>
<dbReference type="Gene3D" id="2.60.120.620">
    <property type="entry name" value="q2cbj1_9rhob like domain"/>
    <property type="match status" value="1"/>
</dbReference>
<feature type="region of interest" description="Disordered" evidence="11">
    <location>
        <begin position="192"/>
        <end position="224"/>
    </location>
</feature>
<evidence type="ECO:0000256" key="4">
    <source>
        <dbReference type="ARBA" id="ARBA00022771"/>
    </source>
</evidence>
<dbReference type="InterPro" id="IPR036770">
    <property type="entry name" value="Ankyrin_rpt-contain_sf"/>
</dbReference>
<dbReference type="Pfam" id="PF13857">
    <property type="entry name" value="Ank_5"/>
    <property type="match status" value="1"/>
</dbReference>
<dbReference type="SMART" id="SM00248">
    <property type="entry name" value="ANK"/>
    <property type="match status" value="3"/>
</dbReference>
<evidence type="ECO:0000256" key="3">
    <source>
        <dbReference type="ARBA" id="ARBA00022737"/>
    </source>
</evidence>
<feature type="repeat" description="ANK" evidence="9">
    <location>
        <begin position="641"/>
        <end position="673"/>
    </location>
</feature>
<reference evidence="13 14" key="1">
    <citation type="submission" date="2024-10" db="EMBL/GenBank/DDBJ databases">
        <title>Updated reference genomes for cyclostephanoid diatoms.</title>
        <authorList>
            <person name="Roberts W.R."/>
            <person name="Alverson A.J."/>
        </authorList>
    </citation>
    <scope>NUCLEOTIDE SEQUENCE [LARGE SCALE GENOMIC DNA]</scope>
    <source>
        <strain evidence="13 14">AJA232-27</strain>
    </source>
</reference>
<comment type="cofactor">
    <cofactor evidence="1">
        <name>L-ascorbate</name>
        <dbReference type="ChEBI" id="CHEBI:38290"/>
    </cofactor>
</comment>
<keyword evidence="3" id="KW-0677">Repeat</keyword>
<evidence type="ECO:0000313" key="14">
    <source>
        <dbReference type="Proteomes" id="UP001530293"/>
    </source>
</evidence>
<evidence type="ECO:0000256" key="1">
    <source>
        <dbReference type="ARBA" id="ARBA00001961"/>
    </source>
</evidence>
<dbReference type="AlphaFoldDB" id="A0ABD3MIE1"/>
<evidence type="ECO:0000256" key="5">
    <source>
        <dbReference type="ARBA" id="ARBA00022833"/>
    </source>
</evidence>
<keyword evidence="4 10" id="KW-0863">Zinc-finger</keyword>
<evidence type="ECO:0000256" key="6">
    <source>
        <dbReference type="ARBA" id="ARBA00022964"/>
    </source>
</evidence>
<dbReference type="PROSITE" id="PS50089">
    <property type="entry name" value="ZF_RING_2"/>
    <property type="match status" value="1"/>
</dbReference>
<keyword evidence="6" id="KW-0223">Dioxygenase</keyword>
<keyword evidence="8 9" id="KW-0040">ANK repeat</keyword>
<dbReference type="Pfam" id="PF13640">
    <property type="entry name" value="2OG-FeII_Oxy_3"/>
    <property type="match status" value="1"/>
</dbReference>
<dbReference type="PROSITE" id="PS00518">
    <property type="entry name" value="ZF_RING_1"/>
    <property type="match status" value="1"/>
</dbReference>
<proteinExistence type="predicted"/>
<accession>A0ABD3MIE1</accession>
<evidence type="ECO:0000313" key="13">
    <source>
        <dbReference type="EMBL" id="KAL3761736.1"/>
    </source>
</evidence>
<evidence type="ECO:0000256" key="2">
    <source>
        <dbReference type="ARBA" id="ARBA00022723"/>
    </source>
</evidence>
<name>A0ABD3MIE1_9STRA</name>
<evidence type="ECO:0000256" key="7">
    <source>
        <dbReference type="ARBA" id="ARBA00023002"/>
    </source>
</evidence>
<dbReference type="SMART" id="SM00702">
    <property type="entry name" value="P4Hc"/>
    <property type="match status" value="1"/>
</dbReference>
<evidence type="ECO:0000256" key="10">
    <source>
        <dbReference type="PROSITE-ProRule" id="PRU00175"/>
    </source>
</evidence>
<feature type="compositionally biased region" description="Low complexity" evidence="11">
    <location>
        <begin position="82"/>
        <end position="104"/>
    </location>
</feature>
<dbReference type="PROSITE" id="PS50297">
    <property type="entry name" value="ANK_REP_REGION"/>
    <property type="match status" value="1"/>
</dbReference>
<gene>
    <name evidence="13" type="ORF">ACHAWU_001252</name>
</gene>
<dbReference type="PANTHER" id="PTHR24198:SF165">
    <property type="entry name" value="ANKYRIN REPEAT-CONTAINING PROTEIN-RELATED"/>
    <property type="match status" value="1"/>
</dbReference>
<evidence type="ECO:0000259" key="12">
    <source>
        <dbReference type="PROSITE" id="PS50089"/>
    </source>
</evidence>
<dbReference type="SUPFAM" id="SSF48403">
    <property type="entry name" value="Ankyrin repeat"/>
    <property type="match status" value="1"/>
</dbReference>
<comment type="caution">
    <text evidence="13">The sequence shown here is derived from an EMBL/GenBank/DDBJ whole genome shotgun (WGS) entry which is preliminary data.</text>
</comment>
<keyword evidence="14" id="KW-1185">Reference proteome</keyword>
<evidence type="ECO:0000256" key="9">
    <source>
        <dbReference type="PROSITE-ProRule" id="PRU00023"/>
    </source>
</evidence>
<dbReference type="GO" id="GO:0051213">
    <property type="term" value="F:dioxygenase activity"/>
    <property type="evidence" value="ECO:0007669"/>
    <property type="project" value="UniProtKB-KW"/>
</dbReference>
<evidence type="ECO:0000256" key="11">
    <source>
        <dbReference type="SAM" id="MobiDB-lite"/>
    </source>
</evidence>
<dbReference type="EMBL" id="JALLBG020000147">
    <property type="protein sequence ID" value="KAL3761736.1"/>
    <property type="molecule type" value="Genomic_DNA"/>
</dbReference>
<feature type="region of interest" description="Disordered" evidence="11">
    <location>
        <begin position="323"/>
        <end position="347"/>
    </location>
</feature>
<keyword evidence="5" id="KW-0862">Zinc</keyword>
<dbReference type="PROSITE" id="PS50088">
    <property type="entry name" value="ANK_REPEAT"/>
    <property type="match status" value="1"/>
</dbReference>
<keyword evidence="2" id="KW-0479">Metal-binding</keyword>
<feature type="domain" description="RING-type" evidence="12">
    <location>
        <begin position="428"/>
        <end position="482"/>
    </location>
</feature>
<dbReference type="Gene3D" id="1.25.40.20">
    <property type="entry name" value="Ankyrin repeat-containing domain"/>
    <property type="match status" value="1"/>
</dbReference>
<organism evidence="13 14">
    <name type="scientific">Discostella pseudostelligera</name>
    <dbReference type="NCBI Taxonomy" id="259834"/>
    <lineage>
        <taxon>Eukaryota</taxon>
        <taxon>Sar</taxon>
        <taxon>Stramenopiles</taxon>
        <taxon>Ochrophyta</taxon>
        <taxon>Bacillariophyta</taxon>
        <taxon>Coscinodiscophyceae</taxon>
        <taxon>Thalassiosirophycidae</taxon>
        <taxon>Stephanodiscales</taxon>
        <taxon>Stephanodiscaceae</taxon>
        <taxon>Discostella</taxon>
    </lineage>
</organism>
<dbReference type="InterPro" id="IPR002110">
    <property type="entry name" value="Ankyrin_rpt"/>
</dbReference>
<evidence type="ECO:0000256" key="8">
    <source>
        <dbReference type="ARBA" id="ARBA00023043"/>
    </source>
</evidence>
<dbReference type="Proteomes" id="UP001530293">
    <property type="component" value="Unassembled WGS sequence"/>
</dbReference>
<protein>
    <recommendedName>
        <fullName evidence="12">RING-type domain-containing protein</fullName>
    </recommendedName>
</protein>
<keyword evidence="7" id="KW-0560">Oxidoreductase</keyword>
<dbReference type="PANTHER" id="PTHR24198">
    <property type="entry name" value="ANKYRIN REPEAT AND PROTEIN KINASE DOMAIN-CONTAINING PROTEIN"/>
    <property type="match status" value="1"/>
</dbReference>
<feature type="compositionally biased region" description="Low complexity" evidence="11">
    <location>
        <begin position="195"/>
        <end position="221"/>
    </location>
</feature>
<feature type="region of interest" description="Disordered" evidence="11">
    <location>
        <begin position="77"/>
        <end position="107"/>
    </location>
</feature>
<dbReference type="GO" id="GO:0008270">
    <property type="term" value="F:zinc ion binding"/>
    <property type="evidence" value="ECO:0007669"/>
    <property type="project" value="UniProtKB-KW"/>
</dbReference>
<sequence length="983" mass="108551">MGIEDGSTLRWTKARERNRLKARYLIRSSVISRVVADDVVVDDDADADAGAASSTNAAEAEDVDGALARRTRMHAAADDMNGNDVTLSSSSSSTITTTENANSNCSRRRCHLNHEDSNKLPTSTCFLNNNQNDDIHTNELKILRHYLERIIQNHVSSFSVAALAKHGHILERLPVLLLLHPTATAFAADADDDSASNATATTTTTSSYTTNNTAPFGTTTNNDHHNLITEMMSTIPPWTMNDAQQRKQCPPQPTTLAASKFGRDYVTKRLVPYMQRIQKQRSSSSSSSRRRRTLTILEYASLLGRHDIVSMLLLGGVDPTFLPSSGDGDEDNGNEEGGGSRIVSSSTKEATRSVLARLHNVPLGKHNGRAGLDDHEEDGAAEGSSVIPLSMWAYMVRAVIDMRMNGILDAGSNQQEEGDLLCKNGYYCNLCNTHHRNIPPLLKFGPPCYHNYCESCMWKHLVKHVPQCTNLKRKVVTCPVCEEEFRGMNILCNDEEQRHNAGVRTEKIVALNEILPEEKKDDGDNLLSIKELSLQDEEQSCQRHCQREQQLMRCNKSLSKFLKLPATCTELKQLSNKAKKKIKKRRDYAHGTWEDALHATMSTMQSQSVRSDRFFKAVLSSPQRVAAYLEAGVNVNMQNMYGQTCLYLACWKGSVSVVRSLLDYGANVDIAANGGSTCYSIANKCRRIEVMHLLEENSRRIMHDSPSPTSRGTDLPTMDLSSLSITNGKCHVSILIDPAEDHPGAGACIVDDALSDEQLQRLEDLWKSLPVSEAPSEEAINEKNIVVSSTNTAIQLGNSESGIGDNNKSAYRPSRYYYCDAEEWVQTMLAGCVDAARMALLATMKTTCSEALNCADTTSNGVRRPLPPTSIFQHIRFLNYERPGGILPPHVDLCRVDSASGFRSTHTFILYLTDCGQQGGGTALLQQLNDPKVISVVQPKRGRALIFPHMCPHSGLEVVRAPKLLLRGEIIMDLDTHANFISV</sequence>
<dbReference type="InterPro" id="IPR006620">
    <property type="entry name" value="Pro_4_hyd_alph"/>
</dbReference>
<dbReference type="InterPro" id="IPR017907">
    <property type="entry name" value="Znf_RING_CS"/>
</dbReference>
<dbReference type="InterPro" id="IPR001841">
    <property type="entry name" value="Znf_RING"/>
</dbReference>